<gene>
    <name evidence="1" type="ORF">ABDB84_05805</name>
</gene>
<proteinExistence type="predicted"/>
<dbReference type="RefSeq" id="WP_345918751.1">
    <property type="nucleotide sequence ID" value="NZ_JBDIVE010000002.1"/>
</dbReference>
<comment type="caution">
    <text evidence="1">The sequence shown here is derived from an EMBL/GenBank/DDBJ whole genome shotgun (WGS) entry which is preliminary data.</text>
</comment>
<name>A0ABU9YWU5_9RHOO</name>
<accession>A0ABU9YWU5</accession>
<protein>
    <recommendedName>
        <fullName evidence="3">TonB family protein</fullName>
    </recommendedName>
</protein>
<dbReference type="SUPFAM" id="SSF74653">
    <property type="entry name" value="TolA/TonB C-terminal domain"/>
    <property type="match status" value="1"/>
</dbReference>
<evidence type="ECO:0000313" key="1">
    <source>
        <dbReference type="EMBL" id="MEN3067988.1"/>
    </source>
</evidence>
<keyword evidence="2" id="KW-1185">Reference proteome</keyword>
<sequence>MFGLRMYGRLRVGCDGLHLSPRIRWALGVSSAAHFLLLWVCADYAATRNGETSGFAGAGLRPPMQARLLRASDTSVVAKSALGDGLWLAGLSLERREISRPPDPVLSQIAPWGGLSSGHAQGALRAQDGHGVMLPASRYMASSLLERKPVALSSPDYSLLRSLTPSGEPIRLRLYVDERGDVQSADVLRASPVDRDFAEQVRVMFLRTAFIPGRFQGRDVAAYIDIEFAFVDEPATQGVQDFPPLR</sequence>
<evidence type="ECO:0000313" key="2">
    <source>
        <dbReference type="Proteomes" id="UP001410394"/>
    </source>
</evidence>
<organism evidence="1 2">
    <name type="scientific">Uliginosibacterium sediminicola</name>
    <dbReference type="NCBI Taxonomy" id="2024550"/>
    <lineage>
        <taxon>Bacteria</taxon>
        <taxon>Pseudomonadati</taxon>
        <taxon>Pseudomonadota</taxon>
        <taxon>Betaproteobacteria</taxon>
        <taxon>Rhodocyclales</taxon>
        <taxon>Zoogloeaceae</taxon>
        <taxon>Uliginosibacterium</taxon>
    </lineage>
</organism>
<dbReference type="EMBL" id="JBDIVE010000002">
    <property type="protein sequence ID" value="MEN3067988.1"/>
    <property type="molecule type" value="Genomic_DNA"/>
</dbReference>
<evidence type="ECO:0008006" key="3">
    <source>
        <dbReference type="Google" id="ProtNLM"/>
    </source>
</evidence>
<reference evidence="1 2" key="1">
    <citation type="journal article" date="2018" name="Int. J. Syst. Evol. Microbiol.">
        <title>Uliginosibacterium sediminicola sp. nov., isolated from freshwater sediment.</title>
        <authorList>
            <person name="Hwang W.M."/>
            <person name="Kim S.M."/>
            <person name="Kang K."/>
            <person name="Ahn T.Y."/>
        </authorList>
    </citation>
    <scope>NUCLEOTIDE SEQUENCE [LARGE SCALE GENOMIC DNA]</scope>
    <source>
        <strain evidence="1 2">M1-21</strain>
    </source>
</reference>
<dbReference type="Proteomes" id="UP001410394">
    <property type="component" value="Unassembled WGS sequence"/>
</dbReference>